<evidence type="ECO:0000259" key="1">
    <source>
        <dbReference type="Pfam" id="PF14661"/>
    </source>
</evidence>
<accession>A0A8K1C3W4</accession>
<dbReference type="Pfam" id="PF14661">
    <property type="entry name" value="HAUS6_N"/>
    <property type="match status" value="1"/>
</dbReference>
<dbReference type="GO" id="GO:0070652">
    <property type="term" value="C:HAUS complex"/>
    <property type="evidence" value="ECO:0007669"/>
    <property type="project" value="InterPro"/>
</dbReference>
<evidence type="ECO:0000313" key="2">
    <source>
        <dbReference type="EMBL" id="TMW55976.1"/>
    </source>
</evidence>
<dbReference type="InterPro" id="IPR026797">
    <property type="entry name" value="HAUS_6"/>
</dbReference>
<sequence length="374" mass="42325">MSMALKKEVLLMQNLQLLGFPAAEAGPQHGVRTAEAMAKPVLHANMFDRPNEKVLFQVLHFLLVKMNPQVEQEMRFCWPVVTPHDKTNFKKLVQSVLQDMEKSNMLPLGSSQASRLNTGYGPRTVDLIWRLSTQALKTALTRDTAGYQFVAPRSKDQAETQEAIQLLKAKIAMKTRQFQEDCVARSRIQDEWAAFATALTQKIQEVTKLLEETYEKQSKLDASVDRGFYSQAGDVQRTTKLQNISTSWETIHGSMTSRAYQSNRAVLDTTLHHHGDQPVLDAHQLRPQRSFSDRHGAVNLVDVVKNADALIQLVRRRLAQQDSTQILSDRDTSRLSAVTRESNAYIANLTTMTQQLRQLLVQIKTTNESNARDL</sequence>
<evidence type="ECO:0000313" key="3">
    <source>
        <dbReference type="Proteomes" id="UP000794436"/>
    </source>
</evidence>
<reference evidence="2" key="1">
    <citation type="submission" date="2019-03" db="EMBL/GenBank/DDBJ databases">
        <title>Long read genome sequence of the mycoparasitic Pythium oligandrum ATCC 38472 isolated from sugarbeet rhizosphere.</title>
        <authorList>
            <person name="Gaulin E."/>
        </authorList>
    </citation>
    <scope>NUCLEOTIDE SEQUENCE</scope>
    <source>
        <strain evidence="2">ATCC 38472_TT</strain>
    </source>
</reference>
<dbReference type="GO" id="GO:1990498">
    <property type="term" value="C:mitotic spindle microtubule"/>
    <property type="evidence" value="ECO:0007669"/>
    <property type="project" value="TreeGrafter"/>
</dbReference>
<dbReference type="PANTHER" id="PTHR16151">
    <property type="entry name" value="HAUS AUGMIN-LIKE COMPLEX SUBUNIT 6"/>
    <property type="match status" value="1"/>
</dbReference>
<organism evidence="2 3">
    <name type="scientific">Pythium oligandrum</name>
    <name type="common">Mycoparasitic fungus</name>
    <dbReference type="NCBI Taxonomy" id="41045"/>
    <lineage>
        <taxon>Eukaryota</taxon>
        <taxon>Sar</taxon>
        <taxon>Stramenopiles</taxon>
        <taxon>Oomycota</taxon>
        <taxon>Peronosporomycetes</taxon>
        <taxon>Pythiales</taxon>
        <taxon>Pythiaceae</taxon>
        <taxon>Pythium</taxon>
    </lineage>
</organism>
<comment type="caution">
    <text evidence="2">The sequence shown here is derived from an EMBL/GenBank/DDBJ whole genome shotgun (WGS) entry which is preliminary data.</text>
</comment>
<feature type="domain" description="HAUS augmin-like complex subunit 6 N-terminal" evidence="1">
    <location>
        <begin position="11"/>
        <end position="248"/>
    </location>
</feature>
<keyword evidence="3" id="KW-1185">Reference proteome</keyword>
<dbReference type="Proteomes" id="UP000794436">
    <property type="component" value="Unassembled WGS sequence"/>
</dbReference>
<dbReference type="InterPro" id="IPR028163">
    <property type="entry name" value="HAUS_6_N"/>
</dbReference>
<dbReference type="OrthoDB" id="165327at2759"/>
<name>A0A8K1C3W4_PYTOL</name>
<dbReference type="EMBL" id="SPLM01000146">
    <property type="protein sequence ID" value="TMW55976.1"/>
    <property type="molecule type" value="Genomic_DNA"/>
</dbReference>
<dbReference type="PANTHER" id="PTHR16151:SF2">
    <property type="entry name" value="HAUS AUGMIN-LIKE COMPLEX SUBUNIT 6"/>
    <property type="match status" value="1"/>
</dbReference>
<gene>
    <name evidence="2" type="ORF">Poli38472_008624</name>
</gene>
<dbReference type="GO" id="GO:0008017">
    <property type="term" value="F:microtubule binding"/>
    <property type="evidence" value="ECO:0007669"/>
    <property type="project" value="TreeGrafter"/>
</dbReference>
<protein>
    <recommendedName>
        <fullName evidence="1">HAUS augmin-like complex subunit 6 N-terminal domain-containing protein</fullName>
    </recommendedName>
</protein>
<proteinExistence type="predicted"/>
<dbReference type="GO" id="GO:0051225">
    <property type="term" value="P:spindle assembly"/>
    <property type="evidence" value="ECO:0007669"/>
    <property type="project" value="InterPro"/>
</dbReference>
<dbReference type="AlphaFoldDB" id="A0A8K1C3W4"/>